<evidence type="ECO:0000313" key="11">
    <source>
        <dbReference type="EMBL" id="AUF83212.1"/>
    </source>
</evidence>
<dbReference type="GO" id="GO:0005524">
    <property type="term" value="F:ATP binding"/>
    <property type="evidence" value="ECO:0007669"/>
    <property type="project" value="UniProtKB-KW"/>
</dbReference>
<evidence type="ECO:0000256" key="6">
    <source>
        <dbReference type="ARBA" id="ARBA00022989"/>
    </source>
</evidence>
<dbReference type="OrthoDB" id="9763744at2"/>
<dbReference type="GO" id="GO:0005886">
    <property type="term" value="C:plasma membrane"/>
    <property type="evidence" value="ECO:0007669"/>
    <property type="project" value="UniProtKB-SubCell"/>
</dbReference>
<dbReference type="Gene3D" id="3.40.50.300">
    <property type="entry name" value="P-loop containing nucleotide triphosphate hydrolases"/>
    <property type="match status" value="1"/>
</dbReference>
<keyword evidence="4" id="KW-0547">Nucleotide-binding</keyword>
<dbReference type="PROSITE" id="PS50893">
    <property type="entry name" value="ABC_TRANSPORTER_2"/>
    <property type="match status" value="1"/>
</dbReference>
<dbReference type="InterPro" id="IPR011527">
    <property type="entry name" value="ABC1_TM_dom"/>
</dbReference>
<dbReference type="PANTHER" id="PTHR24221">
    <property type="entry name" value="ATP-BINDING CASSETTE SUB-FAMILY B"/>
    <property type="match status" value="1"/>
</dbReference>
<feature type="transmembrane region" description="Helical" evidence="8">
    <location>
        <begin position="182"/>
        <end position="201"/>
    </location>
</feature>
<dbReference type="InterPro" id="IPR039421">
    <property type="entry name" value="Type_1_exporter"/>
</dbReference>
<evidence type="ECO:0000256" key="5">
    <source>
        <dbReference type="ARBA" id="ARBA00022840"/>
    </source>
</evidence>
<keyword evidence="3 8" id="KW-0812">Transmembrane</keyword>
<dbReference type="GO" id="GO:0034040">
    <property type="term" value="F:ATPase-coupled lipid transmembrane transporter activity"/>
    <property type="evidence" value="ECO:0007669"/>
    <property type="project" value="TreeGrafter"/>
</dbReference>
<feature type="domain" description="ABC transporter" evidence="9">
    <location>
        <begin position="367"/>
        <end position="606"/>
    </location>
</feature>
<evidence type="ECO:0000259" key="10">
    <source>
        <dbReference type="PROSITE" id="PS50929"/>
    </source>
</evidence>
<dbReference type="SUPFAM" id="SSF52540">
    <property type="entry name" value="P-loop containing nucleoside triphosphate hydrolases"/>
    <property type="match status" value="1"/>
</dbReference>
<feature type="transmembrane region" description="Helical" evidence="8">
    <location>
        <begin position="265"/>
        <end position="292"/>
    </location>
</feature>
<name>A0A2K9BQC3_9MOLU</name>
<dbReference type="SMART" id="SM00382">
    <property type="entry name" value="AAA"/>
    <property type="match status" value="1"/>
</dbReference>
<organism evidence="11 12">
    <name type="scientific">Mesoplasma syrphidae</name>
    <dbReference type="NCBI Taxonomy" id="225999"/>
    <lineage>
        <taxon>Bacteria</taxon>
        <taxon>Bacillati</taxon>
        <taxon>Mycoplasmatota</taxon>
        <taxon>Mollicutes</taxon>
        <taxon>Entomoplasmatales</taxon>
        <taxon>Entomoplasmataceae</taxon>
        <taxon>Mesoplasma</taxon>
    </lineage>
</organism>
<dbReference type="CDD" id="cd07346">
    <property type="entry name" value="ABC_6TM_exporters"/>
    <property type="match status" value="1"/>
</dbReference>
<keyword evidence="12" id="KW-1185">Reference proteome</keyword>
<keyword evidence="5 11" id="KW-0067">ATP-binding</keyword>
<dbReference type="PANTHER" id="PTHR24221:SF654">
    <property type="entry name" value="ATP-BINDING CASSETTE SUB-FAMILY B MEMBER 6"/>
    <property type="match status" value="1"/>
</dbReference>
<dbReference type="EMBL" id="CP025257">
    <property type="protein sequence ID" value="AUF83212.1"/>
    <property type="molecule type" value="Genomic_DNA"/>
</dbReference>
<dbReference type="InterPro" id="IPR027417">
    <property type="entry name" value="P-loop_NTPase"/>
</dbReference>
<dbReference type="InterPro" id="IPR003439">
    <property type="entry name" value="ABC_transporter-like_ATP-bd"/>
</dbReference>
<accession>A0A2K9BQC3</accession>
<evidence type="ECO:0000256" key="8">
    <source>
        <dbReference type="SAM" id="Phobius"/>
    </source>
</evidence>
<dbReference type="InterPro" id="IPR003593">
    <property type="entry name" value="AAA+_ATPase"/>
</dbReference>
<evidence type="ECO:0000256" key="2">
    <source>
        <dbReference type="ARBA" id="ARBA00005417"/>
    </source>
</evidence>
<comment type="similarity">
    <text evidence="2">Belongs to the ABC transporter superfamily.</text>
</comment>
<dbReference type="FunFam" id="3.40.50.300:FF:000218">
    <property type="entry name" value="Multidrug ABC transporter ATP-binding protein"/>
    <property type="match status" value="1"/>
</dbReference>
<feature type="transmembrane region" description="Helical" evidence="8">
    <location>
        <begin position="83"/>
        <end position="108"/>
    </location>
</feature>
<keyword evidence="7 8" id="KW-0472">Membrane</keyword>
<sequence length="613" mass="69455">MSKKKKISKNSEFFKIIWSYYLKEWKLTLLMLVMIILFALTRIMVPMLTQQMTMSIRNEANINVGNNEAIPSNFWGLHWVECIYIAVGIILLDIVATFIFSYYGYILGRKIEVDLRNRILEKLVRQDISYYSDKKIGEILTKVVSDTQVVGEWAVTIPSSIGISVSQIIVAVIMTFVFDWQIAAAGFTIFVIICVAFVFAYQNTVKKYEKIREEIEKVNGSVTDRVATVRLIKSTGTESYEANKFKETHQKYYQLQKPTAISLSWMLTIIFAGECIIQLSTPIFAGIFYGLGDNPEKAKIFFETIFPSYMLAQAILIGPLYNLLNSSFGLAMSGVAASQISETFRVESILNPNYFGENTVKSIKGDIVFNDVEFRYPEKPEQLILPKFSFKFEEGKSYAFVGETGSGKSTIARLLLRFYDPSSGEIIINQNQNLKDVNLASYLRHVGYVEQEPQILFGDVYENVRYGRFDATDEQVIAACKKAEIHKLISGWPEGYKTILGERGFMLSGGQKQRLVIARMFLKNPEILILDEATSALDNIVEKEIQTKLNELMKNRTSITIAHRLSTIKNVDEIIVLGANGKGIVQQGTFDELVQKPGHFKNLYDAGLMSKQS</sequence>
<proteinExistence type="inferred from homology"/>
<dbReference type="Gene3D" id="1.20.1560.10">
    <property type="entry name" value="ABC transporter type 1, transmembrane domain"/>
    <property type="match status" value="1"/>
</dbReference>
<dbReference type="PROSITE" id="PS50929">
    <property type="entry name" value="ABC_TM1F"/>
    <property type="match status" value="1"/>
</dbReference>
<dbReference type="Proteomes" id="UP000233419">
    <property type="component" value="Chromosome"/>
</dbReference>
<evidence type="ECO:0000256" key="4">
    <source>
        <dbReference type="ARBA" id="ARBA00022741"/>
    </source>
</evidence>
<feature type="transmembrane region" description="Helical" evidence="8">
    <location>
        <begin position="153"/>
        <end position="176"/>
    </location>
</feature>
<evidence type="ECO:0000256" key="3">
    <source>
        <dbReference type="ARBA" id="ARBA00022692"/>
    </source>
</evidence>
<comment type="subcellular location">
    <subcellularLocation>
        <location evidence="1">Cell membrane</location>
        <topology evidence="1">Multi-pass membrane protein</topology>
    </subcellularLocation>
</comment>
<dbReference type="SUPFAM" id="SSF90123">
    <property type="entry name" value="ABC transporter transmembrane region"/>
    <property type="match status" value="1"/>
</dbReference>
<reference evidence="11 12" key="1">
    <citation type="submission" date="2017-12" db="EMBL/GenBank/DDBJ databases">
        <title>Mesoplasma syrphidae YJS, Complete Genome.</title>
        <authorList>
            <person name="Knight T.F."/>
            <person name="Citino T."/>
            <person name="Rubinstein R."/>
            <person name="Neuschaefer Z."/>
        </authorList>
    </citation>
    <scope>NUCLEOTIDE SEQUENCE [LARGE SCALE GENOMIC DNA]</scope>
    <source>
        <strain evidence="11 12">YJS</strain>
    </source>
</reference>
<protein>
    <submittedName>
        <fullName evidence="11">ABC transporter ATP-binding protein</fullName>
    </submittedName>
</protein>
<gene>
    <name evidence="11" type="ORF">CXP39_00100</name>
</gene>
<evidence type="ECO:0000256" key="1">
    <source>
        <dbReference type="ARBA" id="ARBA00004651"/>
    </source>
</evidence>
<dbReference type="CDD" id="cd03249">
    <property type="entry name" value="ABC_MTABC3_MDL1_MDL2"/>
    <property type="match status" value="1"/>
</dbReference>
<evidence type="ECO:0000259" key="9">
    <source>
        <dbReference type="PROSITE" id="PS50893"/>
    </source>
</evidence>
<evidence type="ECO:0000313" key="12">
    <source>
        <dbReference type="Proteomes" id="UP000233419"/>
    </source>
</evidence>
<feature type="transmembrane region" description="Helical" evidence="8">
    <location>
        <begin position="27"/>
        <end position="45"/>
    </location>
</feature>
<dbReference type="AlphaFoldDB" id="A0A2K9BQC3"/>
<dbReference type="KEGG" id="msyr:CXP39_00100"/>
<dbReference type="GO" id="GO:0140359">
    <property type="term" value="F:ABC-type transporter activity"/>
    <property type="evidence" value="ECO:0007669"/>
    <property type="project" value="InterPro"/>
</dbReference>
<evidence type="ECO:0000256" key="7">
    <source>
        <dbReference type="ARBA" id="ARBA00023136"/>
    </source>
</evidence>
<feature type="domain" description="ABC transmembrane type-1" evidence="10">
    <location>
        <begin position="29"/>
        <end position="272"/>
    </location>
</feature>
<dbReference type="Pfam" id="PF00005">
    <property type="entry name" value="ABC_tran"/>
    <property type="match status" value="1"/>
</dbReference>
<dbReference type="InterPro" id="IPR036640">
    <property type="entry name" value="ABC1_TM_sf"/>
</dbReference>
<dbReference type="GO" id="GO:0016887">
    <property type="term" value="F:ATP hydrolysis activity"/>
    <property type="evidence" value="ECO:0007669"/>
    <property type="project" value="InterPro"/>
</dbReference>
<dbReference type="PROSITE" id="PS00211">
    <property type="entry name" value="ABC_TRANSPORTER_1"/>
    <property type="match status" value="1"/>
</dbReference>
<dbReference type="RefSeq" id="WP_036256383.1">
    <property type="nucleotide sequence ID" value="NZ_CP025257.1"/>
</dbReference>
<keyword evidence="6 8" id="KW-1133">Transmembrane helix</keyword>
<dbReference type="InterPro" id="IPR017871">
    <property type="entry name" value="ABC_transporter-like_CS"/>
</dbReference>
<dbReference type="Pfam" id="PF00664">
    <property type="entry name" value="ABC_membrane"/>
    <property type="match status" value="1"/>
</dbReference>